<accession>A0A392UD27</accession>
<comment type="caution">
    <text evidence="2">The sequence shown here is derived from an EMBL/GenBank/DDBJ whole genome shotgun (WGS) entry which is preliminary data.</text>
</comment>
<proteinExistence type="predicted"/>
<feature type="non-terminal residue" evidence="2">
    <location>
        <position position="1"/>
    </location>
</feature>
<evidence type="ECO:0000313" key="2">
    <source>
        <dbReference type="EMBL" id="MCI69625.1"/>
    </source>
</evidence>
<name>A0A392UD27_9FABA</name>
<protein>
    <submittedName>
        <fullName evidence="2">Uncharacterized protein</fullName>
    </submittedName>
</protein>
<dbReference type="Proteomes" id="UP000265520">
    <property type="component" value="Unassembled WGS sequence"/>
</dbReference>
<reference evidence="2 3" key="1">
    <citation type="journal article" date="2018" name="Front. Plant Sci.">
        <title>Red Clover (Trifolium pratense) and Zigzag Clover (T. medium) - A Picture of Genomic Similarities and Differences.</title>
        <authorList>
            <person name="Dluhosova J."/>
            <person name="Istvanek J."/>
            <person name="Nedelnik J."/>
            <person name="Repkova J."/>
        </authorList>
    </citation>
    <scope>NUCLEOTIDE SEQUENCE [LARGE SCALE GENOMIC DNA]</scope>
    <source>
        <strain evidence="3">cv. 10/8</strain>
        <tissue evidence="2">Leaf</tissue>
    </source>
</reference>
<evidence type="ECO:0000256" key="1">
    <source>
        <dbReference type="SAM" id="MobiDB-lite"/>
    </source>
</evidence>
<keyword evidence="3" id="KW-1185">Reference proteome</keyword>
<sequence>EEDDEQGDHQEEGHDDYDDGKEHQDESNGNDA</sequence>
<dbReference type="EMBL" id="LXQA010759923">
    <property type="protein sequence ID" value="MCI69625.1"/>
    <property type="molecule type" value="Genomic_DNA"/>
</dbReference>
<dbReference type="AlphaFoldDB" id="A0A392UD27"/>
<evidence type="ECO:0000313" key="3">
    <source>
        <dbReference type="Proteomes" id="UP000265520"/>
    </source>
</evidence>
<organism evidence="2 3">
    <name type="scientific">Trifolium medium</name>
    <dbReference type="NCBI Taxonomy" id="97028"/>
    <lineage>
        <taxon>Eukaryota</taxon>
        <taxon>Viridiplantae</taxon>
        <taxon>Streptophyta</taxon>
        <taxon>Embryophyta</taxon>
        <taxon>Tracheophyta</taxon>
        <taxon>Spermatophyta</taxon>
        <taxon>Magnoliopsida</taxon>
        <taxon>eudicotyledons</taxon>
        <taxon>Gunneridae</taxon>
        <taxon>Pentapetalae</taxon>
        <taxon>rosids</taxon>
        <taxon>fabids</taxon>
        <taxon>Fabales</taxon>
        <taxon>Fabaceae</taxon>
        <taxon>Papilionoideae</taxon>
        <taxon>50 kb inversion clade</taxon>
        <taxon>NPAAA clade</taxon>
        <taxon>Hologalegina</taxon>
        <taxon>IRL clade</taxon>
        <taxon>Trifolieae</taxon>
        <taxon>Trifolium</taxon>
    </lineage>
</organism>
<feature type="region of interest" description="Disordered" evidence="1">
    <location>
        <begin position="1"/>
        <end position="32"/>
    </location>
</feature>